<dbReference type="Pfam" id="PF23552">
    <property type="entry name" value="ParB_C"/>
    <property type="match status" value="1"/>
</dbReference>
<keyword evidence="6" id="KW-1185">Reference proteome</keyword>
<evidence type="ECO:0000256" key="2">
    <source>
        <dbReference type="ARBA" id="ARBA00022829"/>
    </source>
</evidence>
<dbReference type="SMART" id="SM00470">
    <property type="entry name" value="ParB"/>
    <property type="match status" value="1"/>
</dbReference>
<evidence type="ECO:0000313" key="6">
    <source>
        <dbReference type="Proteomes" id="UP001299068"/>
    </source>
</evidence>
<dbReference type="Pfam" id="PF17762">
    <property type="entry name" value="HTH_ParB"/>
    <property type="match status" value="1"/>
</dbReference>
<dbReference type="Gene3D" id="1.10.10.2830">
    <property type="match status" value="1"/>
</dbReference>
<dbReference type="PANTHER" id="PTHR33375:SF1">
    <property type="entry name" value="CHROMOSOME-PARTITIONING PROTEIN PARB-RELATED"/>
    <property type="match status" value="1"/>
</dbReference>
<dbReference type="InterPro" id="IPR050336">
    <property type="entry name" value="Chromosome_partition/occlusion"/>
</dbReference>
<evidence type="ECO:0000256" key="1">
    <source>
        <dbReference type="ARBA" id="ARBA00006295"/>
    </source>
</evidence>
<keyword evidence="2" id="KW-0159">Chromosome partition</keyword>
<evidence type="ECO:0000313" key="5">
    <source>
        <dbReference type="EMBL" id="MBY0757081.1"/>
    </source>
</evidence>
<feature type="domain" description="ParB-like N-terminal" evidence="4">
    <location>
        <begin position="35"/>
        <end position="124"/>
    </location>
</feature>
<dbReference type="InterPro" id="IPR004437">
    <property type="entry name" value="ParB/RepB/Spo0J"/>
</dbReference>
<name>A0ABS7L1X5_CLOSR</name>
<dbReference type="CDD" id="cd16393">
    <property type="entry name" value="SPO0J_N"/>
    <property type="match status" value="1"/>
</dbReference>
<accession>A0ABS7L1X5</accession>
<keyword evidence="3" id="KW-0238">DNA-binding</keyword>
<dbReference type="EMBL" id="JAIKTU010000016">
    <property type="protein sequence ID" value="MBY0757081.1"/>
    <property type="molecule type" value="Genomic_DNA"/>
</dbReference>
<comment type="similarity">
    <text evidence="1">Belongs to the ParB family.</text>
</comment>
<dbReference type="Gene3D" id="3.90.1530.30">
    <property type="match status" value="1"/>
</dbReference>
<dbReference type="InterPro" id="IPR003115">
    <property type="entry name" value="ParB_N"/>
</dbReference>
<dbReference type="SUPFAM" id="SSF110849">
    <property type="entry name" value="ParB/Sulfiredoxin"/>
    <property type="match status" value="1"/>
</dbReference>
<dbReference type="PANTHER" id="PTHR33375">
    <property type="entry name" value="CHROMOSOME-PARTITIONING PROTEIN PARB-RELATED"/>
    <property type="match status" value="1"/>
</dbReference>
<dbReference type="NCBIfam" id="TIGR00180">
    <property type="entry name" value="parB_part"/>
    <property type="match status" value="1"/>
</dbReference>
<dbReference type="InterPro" id="IPR036086">
    <property type="entry name" value="ParB/Sulfiredoxin_sf"/>
</dbReference>
<evidence type="ECO:0000259" key="4">
    <source>
        <dbReference type="SMART" id="SM00470"/>
    </source>
</evidence>
<dbReference type="InterPro" id="IPR041468">
    <property type="entry name" value="HTH_ParB/Spo0J"/>
</dbReference>
<dbReference type="InterPro" id="IPR057240">
    <property type="entry name" value="ParB_dimer_C"/>
</dbReference>
<protein>
    <submittedName>
        <fullName evidence="5">ParB/RepB/Spo0J family partition protein</fullName>
    </submittedName>
</protein>
<gene>
    <name evidence="5" type="ORF">K5V21_16725</name>
</gene>
<organism evidence="5 6">
    <name type="scientific">Clostridium sardiniense</name>
    <name type="common">Clostridium absonum</name>
    <dbReference type="NCBI Taxonomy" id="29369"/>
    <lineage>
        <taxon>Bacteria</taxon>
        <taxon>Bacillati</taxon>
        <taxon>Bacillota</taxon>
        <taxon>Clostridia</taxon>
        <taxon>Eubacteriales</taxon>
        <taxon>Clostridiaceae</taxon>
        <taxon>Clostridium</taxon>
    </lineage>
</organism>
<dbReference type="SUPFAM" id="SSF109709">
    <property type="entry name" value="KorB DNA-binding domain-like"/>
    <property type="match status" value="1"/>
</dbReference>
<evidence type="ECO:0000256" key="3">
    <source>
        <dbReference type="ARBA" id="ARBA00023125"/>
    </source>
</evidence>
<sequence length="288" mass="33252">MSKKFGLGKGLGALIPDEIQDEVKTDIKDKASSSTLIPLNEIINNSDQPRKFFDSDNIAELAESIKNHGIIQPLILKKHQKKYIIIAGERRWRAAKMLSLKEVPAIVMDLSDKEVLEISLIENIQRQDLNPIEEALAYRKLIDEFNLTQQELSQRIGKSRVAITNTMRLINLDERVQQYLIESVISEGHGRALLAVEDKDLQYKLAQKIIDEKLSVRELEKLIKSVFKEKEEKKEEVKFNPYVKDVENKLQDYFGTKVNINSKNKKGKIEIEYYSDDDLNRILELMNI</sequence>
<dbReference type="RefSeq" id="WP_221862238.1">
    <property type="nucleotide sequence ID" value="NZ_JAIKTU010000016.1"/>
</dbReference>
<dbReference type="Proteomes" id="UP001299068">
    <property type="component" value="Unassembled WGS sequence"/>
</dbReference>
<dbReference type="Pfam" id="PF02195">
    <property type="entry name" value="ParB_N"/>
    <property type="match status" value="1"/>
</dbReference>
<reference evidence="5 6" key="1">
    <citation type="journal article" date="2021" name="Cell Host Microbe">
        <title>in vivo commensal control of Clostridioides difficile virulence.</title>
        <authorList>
            <person name="Girinathan B.P."/>
            <person name="Dibenedetto N."/>
            <person name="Worley J.N."/>
            <person name="Peltier J."/>
            <person name="Arrieta-Ortiz M.L."/>
            <person name="Rupa Christinal Immanuel S."/>
            <person name="Lavin R."/>
            <person name="Delaney M.L."/>
            <person name="Cummins C."/>
            <person name="Hoffmann M."/>
            <person name="Luo Y."/>
            <person name="Gonzalez-Escalona N."/>
            <person name="Allard M."/>
            <person name="Onderdonk A.B."/>
            <person name="Gerber G.K."/>
            <person name="Sonenshein A.L."/>
            <person name="Baliga N."/>
            <person name="Dupuy B."/>
            <person name="Bry L."/>
        </authorList>
    </citation>
    <scope>NUCLEOTIDE SEQUENCE [LARGE SCALE GENOMIC DNA]</scope>
    <source>
        <strain evidence="5 6">DSM 599</strain>
    </source>
</reference>
<comment type="caution">
    <text evidence="5">The sequence shown here is derived from an EMBL/GenBank/DDBJ whole genome shotgun (WGS) entry which is preliminary data.</text>
</comment>
<proteinExistence type="inferred from homology"/>